<dbReference type="PROSITE" id="PS51085">
    <property type="entry name" value="2FE2S_FER_2"/>
    <property type="match status" value="1"/>
</dbReference>
<dbReference type="GO" id="GO:0016491">
    <property type="term" value="F:oxidoreductase activity"/>
    <property type="evidence" value="ECO:0007669"/>
    <property type="project" value="UniProtKB-KW"/>
</dbReference>
<dbReference type="AlphaFoldDB" id="A0A2S9H2T0"/>
<dbReference type="GO" id="GO:0050660">
    <property type="term" value="F:flavin adenine dinucleotide binding"/>
    <property type="evidence" value="ECO:0007669"/>
    <property type="project" value="TreeGrafter"/>
</dbReference>
<evidence type="ECO:0000256" key="3">
    <source>
        <dbReference type="ARBA" id="ARBA00022714"/>
    </source>
</evidence>
<dbReference type="InterPro" id="IPR012675">
    <property type="entry name" value="Beta-grasp_dom_sf"/>
</dbReference>
<dbReference type="Gene3D" id="3.40.50.80">
    <property type="entry name" value="Nucleotide-binding domain of ferredoxin-NADP reductase (FNR) module"/>
    <property type="match status" value="1"/>
</dbReference>
<sequence length="383" mass="41831">MCAVTALTRSNTSSVSKFFIERAIVPQFFPLTISHVQHEPGDALVLTLAVPADLREHFTYIQGQHLTLRAYIDGKETRRAYSLCNAVGEPSLQLAIKKVAGGAFSNWAHQTLQRGTQIDVMQPAGHFNTTLDAKHARHYAGFVAGSGITPLLSIIKTSLQQEPDSRFTLVYCNRTLSSMLFREQLADLKDRFPQRLSLIYLFTAEAQEIELLNGRLSTERCRALLQHWLPSASIDYAFVCGPAAMMQAVAAALSEAGLPDERIKLEYFAAAGSTITPDSAPAQTESLTTLTSAVEMTLIVDGVQRQLRLDKAVDNILDAALEAGIDLPYSCKGGVCATCRCKVLQGEVAMTGNYALSANELAAGYVLSCRSRPLTRRLVLDFD</sequence>
<dbReference type="PANTHER" id="PTHR47354:SF8">
    <property type="entry name" value="1,2-PHENYLACETYL-COA EPOXIDASE, SUBUNIT E"/>
    <property type="match status" value="1"/>
</dbReference>
<dbReference type="GO" id="GO:0046872">
    <property type="term" value="F:metal ion binding"/>
    <property type="evidence" value="ECO:0007669"/>
    <property type="project" value="UniProtKB-KW"/>
</dbReference>
<dbReference type="Pfam" id="PF00175">
    <property type="entry name" value="NAD_binding_1"/>
    <property type="match status" value="1"/>
</dbReference>
<keyword evidence="12" id="KW-1185">Reference proteome</keyword>
<evidence type="ECO:0000259" key="10">
    <source>
        <dbReference type="PROSITE" id="PS51384"/>
    </source>
</evidence>
<reference evidence="11 12" key="1">
    <citation type="submission" date="2018-02" db="EMBL/GenBank/DDBJ databases">
        <title>Solimicrobium silvestre gen. nov., sp. nov., isolated from alpine forest soil.</title>
        <authorList>
            <person name="Margesin R."/>
            <person name="Albuquerque L."/>
            <person name="Zhang D.-C."/>
            <person name="Froufe H.J.C."/>
            <person name="Severino R."/>
            <person name="Roxo I."/>
            <person name="Egas C."/>
            <person name="Da Costa M.S."/>
        </authorList>
    </citation>
    <scope>NUCLEOTIDE SEQUENCE [LARGE SCALE GENOMIC DNA]</scope>
    <source>
        <strain evidence="11 12">S20-91</strain>
    </source>
</reference>
<dbReference type="InterPro" id="IPR001041">
    <property type="entry name" value="2Fe-2S_ferredoxin-type"/>
</dbReference>
<keyword evidence="7" id="KW-0408">Iron</keyword>
<dbReference type="SUPFAM" id="SSF63380">
    <property type="entry name" value="Riboflavin synthase domain-like"/>
    <property type="match status" value="1"/>
</dbReference>
<dbReference type="InterPro" id="IPR039261">
    <property type="entry name" value="FNR_nucleotide-bd"/>
</dbReference>
<dbReference type="EMBL" id="PUGF01000003">
    <property type="protein sequence ID" value="PRC94278.1"/>
    <property type="molecule type" value="Genomic_DNA"/>
</dbReference>
<comment type="cofactor">
    <cofactor evidence="1">
        <name>FAD</name>
        <dbReference type="ChEBI" id="CHEBI:57692"/>
    </cofactor>
</comment>
<evidence type="ECO:0000259" key="9">
    <source>
        <dbReference type="PROSITE" id="PS51085"/>
    </source>
</evidence>
<proteinExistence type="predicted"/>
<dbReference type="Pfam" id="PF00111">
    <property type="entry name" value="Fer2"/>
    <property type="match status" value="1"/>
</dbReference>
<evidence type="ECO:0000256" key="6">
    <source>
        <dbReference type="ARBA" id="ARBA00023002"/>
    </source>
</evidence>
<dbReference type="InterPro" id="IPR001433">
    <property type="entry name" value="OxRdtase_FAD/NAD-bd"/>
</dbReference>
<comment type="caution">
    <text evidence="11">The sequence shown here is derived from an EMBL/GenBank/DDBJ whole genome shotgun (WGS) entry which is preliminary data.</text>
</comment>
<dbReference type="PRINTS" id="PR00406">
    <property type="entry name" value="CYTB5RDTASE"/>
</dbReference>
<evidence type="ECO:0000256" key="1">
    <source>
        <dbReference type="ARBA" id="ARBA00001974"/>
    </source>
</evidence>
<keyword evidence="4" id="KW-0479">Metal-binding</keyword>
<dbReference type="PROSITE" id="PS51384">
    <property type="entry name" value="FAD_FR"/>
    <property type="match status" value="1"/>
</dbReference>
<evidence type="ECO:0000256" key="5">
    <source>
        <dbReference type="ARBA" id="ARBA00022827"/>
    </source>
</evidence>
<organism evidence="11 12">
    <name type="scientific">Solimicrobium silvestre</name>
    <dbReference type="NCBI Taxonomy" id="2099400"/>
    <lineage>
        <taxon>Bacteria</taxon>
        <taxon>Pseudomonadati</taxon>
        <taxon>Pseudomonadota</taxon>
        <taxon>Betaproteobacteria</taxon>
        <taxon>Burkholderiales</taxon>
        <taxon>Oxalobacteraceae</taxon>
        <taxon>Solimicrobium</taxon>
    </lineage>
</organism>
<name>A0A2S9H2T0_9BURK</name>
<keyword evidence="8" id="KW-0411">Iron-sulfur</keyword>
<feature type="domain" description="2Fe-2S ferredoxin-type" evidence="9">
    <location>
        <begin position="294"/>
        <end position="383"/>
    </location>
</feature>
<dbReference type="SUPFAM" id="SSF54292">
    <property type="entry name" value="2Fe-2S ferredoxin-like"/>
    <property type="match status" value="1"/>
</dbReference>
<evidence type="ECO:0000256" key="2">
    <source>
        <dbReference type="ARBA" id="ARBA00022630"/>
    </source>
</evidence>
<evidence type="ECO:0000256" key="4">
    <source>
        <dbReference type="ARBA" id="ARBA00022723"/>
    </source>
</evidence>
<dbReference type="CDD" id="cd00207">
    <property type="entry name" value="fer2"/>
    <property type="match status" value="1"/>
</dbReference>
<dbReference type="Gene3D" id="2.40.30.10">
    <property type="entry name" value="Translation factors"/>
    <property type="match status" value="1"/>
</dbReference>
<keyword evidence="2" id="KW-0285">Flavoprotein</keyword>
<evidence type="ECO:0000256" key="7">
    <source>
        <dbReference type="ARBA" id="ARBA00023004"/>
    </source>
</evidence>
<dbReference type="InterPro" id="IPR017927">
    <property type="entry name" value="FAD-bd_FR_type"/>
</dbReference>
<dbReference type="Pfam" id="PF00970">
    <property type="entry name" value="FAD_binding_6"/>
    <property type="match status" value="1"/>
</dbReference>
<evidence type="ECO:0000313" key="11">
    <source>
        <dbReference type="EMBL" id="PRC94278.1"/>
    </source>
</evidence>
<accession>A0A2S9H2T0</accession>
<dbReference type="CDD" id="cd06214">
    <property type="entry name" value="PA_degradation_oxidoreductase_like"/>
    <property type="match status" value="1"/>
</dbReference>
<keyword evidence="5" id="KW-0274">FAD</keyword>
<dbReference type="InterPro" id="IPR050415">
    <property type="entry name" value="MRET"/>
</dbReference>
<dbReference type="Gene3D" id="3.10.20.30">
    <property type="match status" value="1"/>
</dbReference>
<dbReference type="GO" id="GO:0051537">
    <property type="term" value="F:2 iron, 2 sulfur cluster binding"/>
    <property type="evidence" value="ECO:0007669"/>
    <property type="project" value="UniProtKB-KW"/>
</dbReference>
<feature type="domain" description="FAD-binding FR-type" evidence="10">
    <location>
        <begin position="26"/>
        <end position="130"/>
    </location>
</feature>
<evidence type="ECO:0000313" key="12">
    <source>
        <dbReference type="Proteomes" id="UP000237839"/>
    </source>
</evidence>
<dbReference type="InterPro" id="IPR017938">
    <property type="entry name" value="Riboflavin_synthase-like_b-brl"/>
</dbReference>
<dbReference type="InterPro" id="IPR008333">
    <property type="entry name" value="Cbr1-like_FAD-bd_dom"/>
</dbReference>
<dbReference type="PROSITE" id="PS00197">
    <property type="entry name" value="2FE2S_FER_1"/>
    <property type="match status" value="1"/>
</dbReference>
<keyword evidence="3" id="KW-0001">2Fe-2S</keyword>
<gene>
    <name evidence="11" type="ORF">S2091_0899</name>
</gene>
<dbReference type="Proteomes" id="UP000237839">
    <property type="component" value="Unassembled WGS sequence"/>
</dbReference>
<dbReference type="PANTHER" id="PTHR47354">
    <property type="entry name" value="NADH OXIDOREDUCTASE HCR"/>
    <property type="match status" value="1"/>
</dbReference>
<dbReference type="InterPro" id="IPR006058">
    <property type="entry name" value="2Fe2S_fd_BS"/>
</dbReference>
<dbReference type="SUPFAM" id="SSF52343">
    <property type="entry name" value="Ferredoxin reductase-like, C-terminal NADP-linked domain"/>
    <property type="match status" value="1"/>
</dbReference>
<dbReference type="InterPro" id="IPR036010">
    <property type="entry name" value="2Fe-2S_ferredoxin-like_sf"/>
</dbReference>
<protein>
    <submittedName>
        <fullName evidence="11">2Fe-2S iron-sulfur cluster binding domain</fullName>
    </submittedName>
</protein>
<evidence type="ECO:0000256" key="8">
    <source>
        <dbReference type="ARBA" id="ARBA00023014"/>
    </source>
</evidence>
<keyword evidence="6" id="KW-0560">Oxidoreductase</keyword>